<evidence type="ECO:0000313" key="3">
    <source>
        <dbReference type="Proteomes" id="UP001595805"/>
    </source>
</evidence>
<dbReference type="Proteomes" id="UP001595805">
    <property type="component" value="Unassembled WGS sequence"/>
</dbReference>
<organism evidence="2 3">
    <name type="scientific">Algoriphagus namhaensis</name>
    <dbReference type="NCBI Taxonomy" id="915353"/>
    <lineage>
        <taxon>Bacteria</taxon>
        <taxon>Pseudomonadati</taxon>
        <taxon>Bacteroidota</taxon>
        <taxon>Cytophagia</taxon>
        <taxon>Cytophagales</taxon>
        <taxon>Cyclobacteriaceae</taxon>
        <taxon>Algoriphagus</taxon>
    </lineage>
</organism>
<reference evidence="3" key="1">
    <citation type="journal article" date="2019" name="Int. J. Syst. Evol. Microbiol.">
        <title>The Global Catalogue of Microorganisms (GCM) 10K type strain sequencing project: providing services to taxonomists for standard genome sequencing and annotation.</title>
        <authorList>
            <consortium name="The Broad Institute Genomics Platform"/>
            <consortium name="The Broad Institute Genome Sequencing Center for Infectious Disease"/>
            <person name="Wu L."/>
            <person name="Ma J."/>
        </authorList>
    </citation>
    <scope>NUCLEOTIDE SEQUENCE [LARGE SCALE GENOMIC DNA]</scope>
    <source>
        <strain evidence="3">CCUG 60523</strain>
    </source>
</reference>
<sequence>MMTEELIQYISTEIDTPVTQEEELLSSGLIDSITIMKLIAHIEEVYDIKVPAQDMVIENFNTVSSITEYIAQQRTQ</sequence>
<comment type="caution">
    <text evidence="2">The sequence shown here is derived from an EMBL/GenBank/DDBJ whole genome shotgun (WGS) entry which is preliminary data.</text>
</comment>
<evidence type="ECO:0000259" key="1">
    <source>
        <dbReference type="PROSITE" id="PS50075"/>
    </source>
</evidence>
<dbReference type="RefSeq" id="WP_377906560.1">
    <property type="nucleotide sequence ID" value="NZ_JBHRZS010000007.1"/>
</dbReference>
<accession>A0ABV8ATH4</accession>
<name>A0ABV8ATH4_9BACT</name>
<evidence type="ECO:0000313" key="2">
    <source>
        <dbReference type="EMBL" id="MFC3881218.1"/>
    </source>
</evidence>
<proteinExistence type="predicted"/>
<dbReference type="SUPFAM" id="SSF47336">
    <property type="entry name" value="ACP-like"/>
    <property type="match status" value="1"/>
</dbReference>
<dbReference type="PROSITE" id="PS50075">
    <property type="entry name" value="CARRIER"/>
    <property type="match status" value="1"/>
</dbReference>
<gene>
    <name evidence="2" type="ORF">ACFOSV_13575</name>
</gene>
<dbReference type="InterPro" id="IPR009081">
    <property type="entry name" value="PP-bd_ACP"/>
</dbReference>
<dbReference type="InterPro" id="IPR036736">
    <property type="entry name" value="ACP-like_sf"/>
</dbReference>
<dbReference type="Pfam" id="PF00550">
    <property type="entry name" value="PP-binding"/>
    <property type="match status" value="1"/>
</dbReference>
<protein>
    <submittedName>
        <fullName evidence="2">Acyl carrier protein</fullName>
    </submittedName>
</protein>
<dbReference type="EMBL" id="JBHRZS010000007">
    <property type="protein sequence ID" value="MFC3881218.1"/>
    <property type="molecule type" value="Genomic_DNA"/>
</dbReference>
<feature type="domain" description="Carrier" evidence="1">
    <location>
        <begin position="1"/>
        <end position="74"/>
    </location>
</feature>
<keyword evidence="3" id="KW-1185">Reference proteome</keyword>
<dbReference type="Gene3D" id="1.10.1200.10">
    <property type="entry name" value="ACP-like"/>
    <property type="match status" value="1"/>
</dbReference>